<protein>
    <recommendedName>
        <fullName evidence="3">histidine kinase</fullName>
        <ecNumber evidence="3">2.7.13.3</ecNumber>
    </recommendedName>
</protein>
<evidence type="ECO:0000256" key="8">
    <source>
        <dbReference type="ARBA" id="ARBA00022741"/>
    </source>
</evidence>
<keyword evidence="7 14" id="KW-0812">Transmembrane</keyword>
<dbReference type="Pfam" id="PF02518">
    <property type="entry name" value="HATPase_c"/>
    <property type="match status" value="1"/>
</dbReference>
<dbReference type="PANTHER" id="PTHR43547:SF10">
    <property type="entry name" value="SENSOR HISTIDINE KINASE DCUS"/>
    <property type="match status" value="1"/>
</dbReference>
<evidence type="ECO:0000256" key="13">
    <source>
        <dbReference type="ARBA" id="ARBA00023136"/>
    </source>
</evidence>
<dbReference type="InterPro" id="IPR003594">
    <property type="entry name" value="HATPase_dom"/>
</dbReference>
<evidence type="ECO:0000256" key="5">
    <source>
        <dbReference type="ARBA" id="ARBA00022553"/>
    </source>
</evidence>
<dbReference type="Pfam" id="PF17203">
    <property type="entry name" value="sCache_3_2"/>
    <property type="match status" value="1"/>
</dbReference>
<keyword evidence="5" id="KW-0597">Phosphoprotein</keyword>
<dbReference type="Gene3D" id="3.30.565.10">
    <property type="entry name" value="Histidine kinase-like ATPase, C-terminal domain"/>
    <property type="match status" value="1"/>
</dbReference>
<evidence type="ECO:0000256" key="7">
    <source>
        <dbReference type="ARBA" id="ARBA00022692"/>
    </source>
</evidence>
<dbReference type="EC" id="2.7.13.3" evidence="3"/>
<keyword evidence="11 14" id="KW-1133">Transmembrane helix</keyword>
<dbReference type="Proteomes" id="UP001596356">
    <property type="component" value="Unassembled WGS sequence"/>
</dbReference>
<evidence type="ECO:0000256" key="2">
    <source>
        <dbReference type="ARBA" id="ARBA00004651"/>
    </source>
</evidence>
<dbReference type="InterPro" id="IPR033463">
    <property type="entry name" value="sCache_3"/>
</dbReference>
<dbReference type="PROSITE" id="PS50109">
    <property type="entry name" value="HIS_KIN"/>
    <property type="match status" value="1"/>
</dbReference>
<organism evidence="16 17">
    <name type="scientific">Branchiibius cervicis</name>
    <dbReference type="NCBI Taxonomy" id="908252"/>
    <lineage>
        <taxon>Bacteria</taxon>
        <taxon>Bacillati</taxon>
        <taxon>Actinomycetota</taxon>
        <taxon>Actinomycetes</taxon>
        <taxon>Micrococcales</taxon>
        <taxon>Dermacoccaceae</taxon>
        <taxon>Branchiibius</taxon>
    </lineage>
</organism>
<keyword evidence="9" id="KW-0418">Kinase</keyword>
<evidence type="ECO:0000256" key="6">
    <source>
        <dbReference type="ARBA" id="ARBA00022679"/>
    </source>
</evidence>
<dbReference type="InterPro" id="IPR016120">
    <property type="entry name" value="Sig_transdc_His_kin_SpoOB"/>
</dbReference>
<dbReference type="InterPro" id="IPR029151">
    <property type="entry name" value="Sensor-like_sf"/>
</dbReference>
<dbReference type="GO" id="GO:0005524">
    <property type="term" value="F:ATP binding"/>
    <property type="evidence" value="ECO:0007669"/>
    <property type="project" value="UniProtKB-KW"/>
</dbReference>
<dbReference type="InterPro" id="IPR005467">
    <property type="entry name" value="His_kinase_dom"/>
</dbReference>
<evidence type="ECO:0000259" key="15">
    <source>
        <dbReference type="PROSITE" id="PS50109"/>
    </source>
</evidence>
<proteinExistence type="predicted"/>
<dbReference type="PRINTS" id="PR00344">
    <property type="entry name" value="BCTRLSENSOR"/>
</dbReference>
<dbReference type="PANTHER" id="PTHR43547">
    <property type="entry name" value="TWO-COMPONENT HISTIDINE KINASE"/>
    <property type="match status" value="1"/>
</dbReference>
<dbReference type="Gene3D" id="3.30.450.20">
    <property type="entry name" value="PAS domain"/>
    <property type="match status" value="2"/>
</dbReference>
<evidence type="ECO:0000256" key="14">
    <source>
        <dbReference type="SAM" id="Phobius"/>
    </source>
</evidence>
<dbReference type="SUPFAM" id="SSF103190">
    <property type="entry name" value="Sensory domain-like"/>
    <property type="match status" value="1"/>
</dbReference>
<keyword evidence="8" id="KW-0547">Nucleotide-binding</keyword>
<feature type="transmembrane region" description="Helical" evidence="14">
    <location>
        <begin position="21"/>
        <end position="39"/>
    </location>
</feature>
<keyword evidence="4" id="KW-1003">Cell membrane</keyword>
<keyword evidence="17" id="KW-1185">Reference proteome</keyword>
<dbReference type="SUPFAM" id="SSF55890">
    <property type="entry name" value="Sporulation response regulatory protein Spo0B"/>
    <property type="match status" value="1"/>
</dbReference>
<evidence type="ECO:0000313" key="16">
    <source>
        <dbReference type="EMBL" id="MFC6714237.1"/>
    </source>
</evidence>
<dbReference type="InterPro" id="IPR004358">
    <property type="entry name" value="Sig_transdc_His_kin-like_C"/>
</dbReference>
<dbReference type="RefSeq" id="WP_377822573.1">
    <property type="nucleotide sequence ID" value="NZ_JBHSWJ010000002.1"/>
</dbReference>
<evidence type="ECO:0000256" key="4">
    <source>
        <dbReference type="ARBA" id="ARBA00022475"/>
    </source>
</evidence>
<keyword evidence="13 14" id="KW-0472">Membrane</keyword>
<dbReference type="SMART" id="SM00387">
    <property type="entry name" value="HATPase_c"/>
    <property type="match status" value="1"/>
</dbReference>
<evidence type="ECO:0000256" key="9">
    <source>
        <dbReference type="ARBA" id="ARBA00022777"/>
    </source>
</evidence>
<dbReference type="InterPro" id="IPR036890">
    <property type="entry name" value="HATPase_C_sf"/>
</dbReference>
<comment type="subcellular location">
    <subcellularLocation>
        <location evidence="2">Cell membrane</location>
        <topology evidence="2">Multi-pass membrane protein</topology>
    </subcellularLocation>
</comment>
<evidence type="ECO:0000256" key="11">
    <source>
        <dbReference type="ARBA" id="ARBA00022989"/>
    </source>
</evidence>
<dbReference type="EMBL" id="JBHSWJ010000002">
    <property type="protein sequence ID" value="MFC6714237.1"/>
    <property type="molecule type" value="Genomic_DNA"/>
</dbReference>
<name>A0ABW2AT81_9MICO</name>
<comment type="catalytic activity">
    <reaction evidence="1">
        <text>ATP + protein L-histidine = ADP + protein N-phospho-L-histidine.</text>
        <dbReference type="EC" id="2.7.13.3"/>
    </reaction>
</comment>
<gene>
    <name evidence="16" type="ORF">ACFQBT_10610</name>
</gene>
<evidence type="ECO:0000313" key="17">
    <source>
        <dbReference type="Proteomes" id="UP001596356"/>
    </source>
</evidence>
<evidence type="ECO:0000256" key="12">
    <source>
        <dbReference type="ARBA" id="ARBA00023012"/>
    </source>
</evidence>
<keyword evidence="10 16" id="KW-0067">ATP-binding</keyword>
<dbReference type="Gene3D" id="1.10.287.130">
    <property type="match status" value="1"/>
</dbReference>
<reference evidence="17" key="1">
    <citation type="journal article" date="2019" name="Int. J. Syst. Evol. Microbiol.">
        <title>The Global Catalogue of Microorganisms (GCM) 10K type strain sequencing project: providing services to taxonomists for standard genome sequencing and annotation.</title>
        <authorList>
            <consortium name="The Broad Institute Genomics Platform"/>
            <consortium name="The Broad Institute Genome Sequencing Center for Infectious Disease"/>
            <person name="Wu L."/>
            <person name="Ma J."/>
        </authorList>
    </citation>
    <scope>NUCLEOTIDE SEQUENCE [LARGE SCALE GENOMIC DNA]</scope>
    <source>
        <strain evidence="17">NBRC 106593</strain>
    </source>
</reference>
<comment type="caution">
    <text evidence="16">The sequence shown here is derived from an EMBL/GenBank/DDBJ whole genome shotgun (WGS) entry which is preliminary data.</text>
</comment>
<evidence type="ECO:0000256" key="1">
    <source>
        <dbReference type="ARBA" id="ARBA00000085"/>
    </source>
</evidence>
<dbReference type="SUPFAM" id="SSF55874">
    <property type="entry name" value="ATPase domain of HSP90 chaperone/DNA topoisomerase II/histidine kinase"/>
    <property type="match status" value="1"/>
</dbReference>
<sequence length="542" mass="56929">MTARTSRRRLSFSGQLLVSQVLVVLLLGMLGLAAVTWLARSMLRGQYEQRALAVSRTIAADPGLADAVAREDQATVQRIAMAQQRATAALFVVVTDRRGIRLAHPNPQEVGKSVSTSPEEALHGREVADIEEGTLGLSARGKVPLRTSDGAVVGEVSVGFSADDIDRALLHLLAIAIPIGVGAVLVGASAAGLVARRVKRGTFGLEPREVADLVREREAVLHGIGEGVLAIDDSGRITMCNNEARRLLDNDLEVGALVSDAGLPERLQQALSAPPDRAVSASERRVLIGVSRGVEHDGRSLGAVLTLRDRTDIESLTDELASVRTMTSALRAQRHEFANRMHTVIGLLRSGSTADALEYLDESGAVEGTDHVSALDAVASNTIRALFSAKVALAAERGVVLELSEHSAVPHKLLAPVEVVTVLGNLLDNAIDAAAGSVNRPARVDLDLLEDGSNLVMSVADSGDGIAEQMRGVVFQEGLSTRGPDRGYGLAIARRTARDLSGDIEITSTGKHDAATVFVATLPGVLDADRSVGPKQAAGSPC</sequence>
<keyword evidence="6" id="KW-0808">Transferase</keyword>
<evidence type="ECO:0000256" key="10">
    <source>
        <dbReference type="ARBA" id="ARBA00022840"/>
    </source>
</evidence>
<keyword evidence="12" id="KW-0902">Two-component regulatory system</keyword>
<accession>A0ABW2AT81</accession>
<feature type="domain" description="Histidine kinase" evidence="15">
    <location>
        <begin position="416"/>
        <end position="526"/>
    </location>
</feature>
<feature type="transmembrane region" description="Helical" evidence="14">
    <location>
        <begin position="168"/>
        <end position="195"/>
    </location>
</feature>
<evidence type="ECO:0000256" key="3">
    <source>
        <dbReference type="ARBA" id="ARBA00012438"/>
    </source>
</evidence>